<evidence type="ECO:0000256" key="1">
    <source>
        <dbReference type="ARBA" id="ARBA00004141"/>
    </source>
</evidence>
<evidence type="ECO:0000256" key="2">
    <source>
        <dbReference type="ARBA" id="ARBA00022692"/>
    </source>
</evidence>
<feature type="transmembrane region" description="Helical" evidence="5">
    <location>
        <begin position="277"/>
        <end position="299"/>
    </location>
</feature>
<dbReference type="GO" id="GO:0140359">
    <property type="term" value="F:ABC-type transporter activity"/>
    <property type="evidence" value="ECO:0007669"/>
    <property type="project" value="InterPro"/>
</dbReference>
<sequence length="407" mass="42039">MTEPTAPQRGALVRVIAGREISVKLHDKGFIASTIVFLVVIVAAVAIPALIGGGTPEYRVGVAPGAEQVVDAAAGLGALPADERPPGVPEAQVDSVPVEEPQAALESDDSLTAVVSVDGDQATIYGRDGVPEELRALITTAGAQATIARVSGEAGLTDAQLDGLLAPPVPDVVLTDPGPDHAVPPELLVLVFGFLFYFAVLTFGMSIAQSVVEEKQSRVVELLVAAVPMRWMLAGKVAGNTVLAIAQVALIVGAGLVGAALTGSSDVVSQALGASGWFLAFFLGGFLMLACLWAVAGSLASRIEDLQSTTLYMQLAVMIPFFSAIFITDDGWLQRVLSYFPLTAPLLMPARMLHGNAAPWEPWAALAIVLATAVVLIGVGARLYSGSVLNTSKRTSLVAAWRAGSGA</sequence>
<accession>A0A919Q483</accession>
<feature type="transmembrane region" description="Helical" evidence="5">
    <location>
        <begin position="237"/>
        <end position="257"/>
    </location>
</feature>
<dbReference type="PANTHER" id="PTHR43471">
    <property type="entry name" value="ABC TRANSPORTER PERMEASE"/>
    <property type="match status" value="1"/>
</dbReference>
<feature type="domain" description="ABC-2 type transporter transmembrane" evidence="6">
    <location>
        <begin position="190"/>
        <end position="380"/>
    </location>
</feature>
<organism evidence="7 8">
    <name type="scientific">Demequina activiva</name>
    <dbReference type="NCBI Taxonomy" id="1582364"/>
    <lineage>
        <taxon>Bacteria</taxon>
        <taxon>Bacillati</taxon>
        <taxon>Actinomycetota</taxon>
        <taxon>Actinomycetes</taxon>
        <taxon>Micrococcales</taxon>
        <taxon>Demequinaceae</taxon>
        <taxon>Demequina</taxon>
    </lineage>
</organism>
<feature type="transmembrane region" description="Helical" evidence="5">
    <location>
        <begin position="187"/>
        <end position="208"/>
    </location>
</feature>
<evidence type="ECO:0000256" key="4">
    <source>
        <dbReference type="ARBA" id="ARBA00023136"/>
    </source>
</evidence>
<evidence type="ECO:0000256" key="5">
    <source>
        <dbReference type="SAM" id="Phobius"/>
    </source>
</evidence>
<keyword evidence="8" id="KW-1185">Reference proteome</keyword>
<name>A0A919Q483_9MICO</name>
<feature type="transmembrane region" description="Helical" evidence="5">
    <location>
        <begin position="363"/>
        <end position="384"/>
    </location>
</feature>
<evidence type="ECO:0000256" key="3">
    <source>
        <dbReference type="ARBA" id="ARBA00022989"/>
    </source>
</evidence>
<evidence type="ECO:0000313" key="8">
    <source>
        <dbReference type="Proteomes" id="UP000652354"/>
    </source>
</evidence>
<keyword evidence="4 5" id="KW-0472">Membrane</keyword>
<dbReference type="AlphaFoldDB" id="A0A919Q483"/>
<dbReference type="RefSeq" id="WP_203653464.1">
    <property type="nucleotide sequence ID" value="NZ_BONR01000001.1"/>
</dbReference>
<reference evidence="7" key="1">
    <citation type="submission" date="2021-01" db="EMBL/GenBank/DDBJ databases">
        <title>Whole genome shotgun sequence of Demequina activiva NBRC 110675.</title>
        <authorList>
            <person name="Komaki H."/>
            <person name="Tamura T."/>
        </authorList>
    </citation>
    <scope>NUCLEOTIDE SEQUENCE</scope>
    <source>
        <strain evidence="7">NBRC 110675</strain>
    </source>
</reference>
<keyword evidence="2 5" id="KW-0812">Transmembrane</keyword>
<evidence type="ECO:0000313" key="7">
    <source>
        <dbReference type="EMBL" id="GIG54003.1"/>
    </source>
</evidence>
<dbReference type="PANTHER" id="PTHR43471:SF3">
    <property type="entry name" value="ABC TRANSPORTER PERMEASE PROTEIN NATB"/>
    <property type="match status" value="1"/>
</dbReference>
<gene>
    <name evidence="7" type="ORF">Dac01nite_07550</name>
</gene>
<proteinExistence type="predicted"/>
<evidence type="ECO:0000259" key="6">
    <source>
        <dbReference type="Pfam" id="PF12698"/>
    </source>
</evidence>
<comment type="subcellular location">
    <subcellularLocation>
        <location evidence="1">Membrane</location>
        <topology evidence="1">Multi-pass membrane protein</topology>
    </subcellularLocation>
</comment>
<keyword evidence="3 5" id="KW-1133">Transmembrane helix</keyword>
<feature type="transmembrane region" description="Helical" evidence="5">
    <location>
        <begin position="311"/>
        <end position="328"/>
    </location>
</feature>
<dbReference type="EMBL" id="BONR01000001">
    <property type="protein sequence ID" value="GIG54003.1"/>
    <property type="molecule type" value="Genomic_DNA"/>
</dbReference>
<feature type="transmembrane region" description="Helical" evidence="5">
    <location>
        <begin position="29"/>
        <end position="51"/>
    </location>
</feature>
<dbReference type="GO" id="GO:0016020">
    <property type="term" value="C:membrane"/>
    <property type="evidence" value="ECO:0007669"/>
    <property type="project" value="UniProtKB-SubCell"/>
</dbReference>
<dbReference type="Proteomes" id="UP000652354">
    <property type="component" value="Unassembled WGS sequence"/>
</dbReference>
<dbReference type="InterPro" id="IPR013525">
    <property type="entry name" value="ABC2_TM"/>
</dbReference>
<protein>
    <submittedName>
        <fullName evidence="7">ABC transporter permease</fullName>
    </submittedName>
</protein>
<comment type="caution">
    <text evidence="7">The sequence shown here is derived from an EMBL/GenBank/DDBJ whole genome shotgun (WGS) entry which is preliminary data.</text>
</comment>
<dbReference type="Pfam" id="PF12698">
    <property type="entry name" value="ABC2_membrane_3"/>
    <property type="match status" value="1"/>
</dbReference>